<organism evidence="2 3">
    <name type="scientific">Tetranychus urticae</name>
    <name type="common">Two-spotted spider mite</name>
    <dbReference type="NCBI Taxonomy" id="32264"/>
    <lineage>
        <taxon>Eukaryota</taxon>
        <taxon>Metazoa</taxon>
        <taxon>Ecdysozoa</taxon>
        <taxon>Arthropoda</taxon>
        <taxon>Chelicerata</taxon>
        <taxon>Arachnida</taxon>
        <taxon>Acari</taxon>
        <taxon>Acariformes</taxon>
        <taxon>Trombidiformes</taxon>
        <taxon>Prostigmata</taxon>
        <taxon>Eleutherengona</taxon>
        <taxon>Raphignathae</taxon>
        <taxon>Tetranychoidea</taxon>
        <taxon>Tetranychidae</taxon>
        <taxon>Tetranychus</taxon>
    </lineage>
</organism>
<keyword evidence="1" id="KW-0812">Transmembrane</keyword>
<evidence type="ECO:0000256" key="1">
    <source>
        <dbReference type="SAM" id="Phobius"/>
    </source>
</evidence>
<keyword evidence="1" id="KW-1133">Transmembrane helix</keyword>
<dbReference type="HOGENOM" id="CLU_055906_0_0_1"/>
<dbReference type="AlphaFoldDB" id="T1K3Y4"/>
<proteinExistence type="predicted"/>
<dbReference type="Proteomes" id="UP000015104">
    <property type="component" value="Unassembled WGS sequence"/>
</dbReference>
<reference evidence="3" key="1">
    <citation type="submission" date="2011-08" db="EMBL/GenBank/DDBJ databases">
        <authorList>
            <person name="Rombauts S."/>
        </authorList>
    </citation>
    <scope>NUCLEOTIDE SEQUENCE</scope>
    <source>
        <strain evidence="3">London</strain>
    </source>
</reference>
<protein>
    <submittedName>
        <fullName evidence="2">Uncharacterized protein</fullName>
    </submittedName>
</protein>
<feature type="transmembrane region" description="Helical" evidence="1">
    <location>
        <begin position="374"/>
        <end position="395"/>
    </location>
</feature>
<name>T1K3Y4_TETUR</name>
<keyword evidence="3" id="KW-1185">Reference proteome</keyword>
<reference evidence="2" key="2">
    <citation type="submission" date="2015-06" db="UniProtKB">
        <authorList>
            <consortium name="EnsemblMetazoa"/>
        </authorList>
    </citation>
    <scope>IDENTIFICATION</scope>
</reference>
<dbReference type="EnsemblMetazoa" id="tetur05g00670.1">
    <property type="protein sequence ID" value="tetur05g00670.1"/>
    <property type="gene ID" value="tetur05g00670"/>
</dbReference>
<sequence length="435" mass="50475">MTKLSMIIGLFCLIGCLYQIYDITELYLQFKVRRDVAYEYATYIEMPAIDITVPLVMHMNLNKLLAVYPEEMNSICSRLNITDKRLHYTTDTFSVKFYETCFAHFKQAPIVFSHELAKFIKVKDVRDFSLLHLAYDLNVFITSVGHFTKRDCTSSFYYSGVAFFVRCSFLNGTKPFSVNTNFVSLNEGVLLVIDYEIGPYFGIRFSDHNDLPVYDMSKYFMITHKTGFSTISSISFVKTVMSSLEYPYETNCRHYNKAESISKCMTEYSLGQSTPYLIDTLVYKWSEHPDFLSFNPGKGHQRVDGKVIGRNDEHYTSINCAQHETATECEKTVYLVEGRSWSEALGKSGQIYVEHTWKANIYLSVHPVLPWSEYVIFIGSILGIWFGISIHDYIFKLLTYITTRIFKINEKQMKTKTKRITNQIEFKIGDNQRSI</sequence>
<keyword evidence="1" id="KW-0472">Membrane</keyword>
<evidence type="ECO:0000313" key="3">
    <source>
        <dbReference type="Proteomes" id="UP000015104"/>
    </source>
</evidence>
<accession>T1K3Y4</accession>
<evidence type="ECO:0000313" key="2">
    <source>
        <dbReference type="EnsemblMetazoa" id="tetur05g00670.1"/>
    </source>
</evidence>
<dbReference type="EMBL" id="CAEY01001563">
    <property type="status" value="NOT_ANNOTATED_CDS"/>
    <property type="molecule type" value="Genomic_DNA"/>
</dbReference>